<name>A0AAV5QRQ8_9ASCO</name>
<dbReference type="AlphaFoldDB" id="A0AAV5QRQ8"/>
<reference evidence="1 2" key="1">
    <citation type="journal article" date="2023" name="Elife">
        <title>Identification of key yeast species and microbe-microbe interactions impacting larval growth of Drosophila in the wild.</title>
        <authorList>
            <person name="Mure A."/>
            <person name="Sugiura Y."/>
            <person name="Maeda R."/>
            <person name="Honda K."/>
            <person name="Sakurai N."/>
            <person name="Takahashi Y."/>
            <person name="Watada M."/>
            <person name="Katoh T."/>
            <person name="Gotoh A."/>
            <person name="Gotoh Y."/>
            <person name="Taniguchi I."/>
            <person name="Nakamura K."/>
            <person name="Hayashi T."/>
            <person name="Katayama T."/>
            <person name="Uemura T."/>
            <person name="Hattori Y."/>
        </authorList>
    </citation>
    <scope>NUCLEOTIDE SEQUENCE [LARGE SCALE GENOMIC DNA]</scope>
    <source>
        <strain evidence="1 2">SC-9</strain>
    </source>
</reference>
<dbReference type="EMBL" id="BTFZ01000011">
    <property type="protein sequence ID" value="GMM37276.1"/>
    <property type="molecule type" value="Genomic_DNA"/>
</dbReference>
<organism evidence="1 2">
    <name type="scientific">Saccharomycopsis crataegensis</name>
    <dbReference type="NCBI Taxonomy" id="43959"/>
    <lineage>
        <taxon>Eukaryota</taxon>
        <taxon>Fungi</taxon>
        <taxon>Dikarya</taxon>
        <taxon>Ascomycota</taxon>
        <taxon>Saccharomycotina</taxon>
        <taxon>Saccharomycetes</taxon>
        <taxon>Saccharomycopsidaceae</taxon>
        <taxon>Saccharomycopsis</taxon>
    </lineage>
</organism>
<protein>
    <submittedName>
        <fullName evidence="1">Uncharacterized protein</fullName>
    </submittedName>
</protein>
<dbReference type="Proteomes" id="UP001360560">
    <property type="component" value="Unassembled WGS sequence"/>
</dbReference>
<keyword evidence="2" id="KW-1185">Reference proteome</keyword>
<dbReference type="RefSeq" id="XP_064854272.1">
    <property type="nucleotide sequence ID" value="XM_064998200.1"/>
</dbReference>
<evidence type="ECO:0000313" key="2">
    <source>
        <dbReference type="Proteomes" id="UP001360560"/>
    </source>
</evidence>
<proteinExistence type="predicted"/>
<accession>A0AAV5QRQ8</accession>
<gene>
    <name evidence="1" type="ORF">DASC09_046010</name>
</gene>
<comment type="caution">
    <text evidence="1">The sequence shown here is derived from an EMBL/GenBank/DDBJ whole genome shotgun (WGS) entry which is preliminary data.</text>
</comment>
<evidence type="ECO:0000313" key="1">
    <source>
        <dbReference type="EMBL" id="GMM37276.1"/>
    </source>
</evidence>
<dbReference type="GeneID" id="90075251"/>
<sequence length="197" mass="22757">MATIFTGSSRSSKKQLKSIRHELSQLTSHRRCYEYEDFVECCFMLKQFTGLKWPIETFIRFLQAGIWSEYPIITKLLNEYLDVSQGMARSVTIGAEKGYDKEMHVVNVSQNVSIADFTTNFLTNIKILDVPFRVPGVALKRRRRKAKVKAKKLQERELTEENVKITEEAFVDADSMDMAEISRALTEIETISEFDII</sequence>